<keyword evidence="1" id="KW-0812">Transmembrane</keyword>
<keyword evidence="1" id="KW-1133">Transmembrane helix</keyword>
<name>A0A542YUS3_9MICO</name>
<proteinExistence type="predicted"/>
<feature type="transmembrane region" description="Helical" evidence="1">
    <location>
        <begin position="105"/>
        <end position="125"/>
    </location>
</feature>
<dbReference type="AlphaFoldDB" id="A0A542YUS3"/>
<evidence type="ECO:0000313" key="3">
    <source>
        <dbReference type="Proteomes" id="UP000319516"/>
    </source>
</evidence>
<keyword evidence="1" id="KW-0472">Membrane</keyword>
<feature type="transmembrane region" description="Helical" evidence="1">
    <location>
        <begin position="132"/>
        <end position="152"/>
    </location>
</feature>
<feature type="transmembrane region" description="Helical" evidence="1">
    <location>
        <begin position="179"/>
        <end position="201"/>
    </location>
</feature>
<accession>A0A542YUS3</accession>
<feature type="transmembrane region" description="Helical" evidence="1">
    <location>
        <begin position="30"/>
        <end position="50"/>
    </location>
</feature>
<organism evidence="2 3">
    <name type="scientific">Ornithinicoccus hortensis</name>
    <dbReference type="NCBI Taxonomy" id="82346"/>
    <lineage>
        <taxon>Bacteria</taxon>
        <taxon>Bacillati</taxon>
        <taxon>Actinomycetota</taxon>
        <taxon>Actinomycetes</taxon>
        <taxon>Micrococcales</taxon>
        <taxon>Intrasporangiaceae</taxon>
        <taxon>Ornithinicoccus</taxon>
    </lineage>
</organism>
<feature type="transmembrane region" description="Helical" evidence="1">
    <location>
        <begin position="213"/>
        <end position="237"/>
    </location>
</feature>
<protein>
    <submittedName>
        <fullName evidence="2">Uncharacterized protein</fullName>
    </submittedName>
</protein>
<reference evidence="2 3" key="1">
    <citation type="submission" date="2019-06" db="EMBL/GenBank/DDBJ databases">
        <title>Sequencing the genomes of 1000 actinobacteria strains.</title>
        <authorList>
            <person name="Klenk H.-P."/>
        </authorList>
    </citation>
    <scope>NUCLEOTIDE SEQUENCE [LARGE SCALE GENOMIC DNA]</scope>
    <source>
        <strain evidence="2 3">DSM 12335</strain>
    </source>
</reference>
<sequence>MAAYTFLSLSSVADWSYIDTAYLSSLPREMTVLLGPAVASIACLIGRSSWAKDAVATTAAQRMGPGLVGRVFLVLTLWLVGVHLGVAATMIHYYSRQATAGDPQWVALVPVICSLVFFVAIGLGVSLLVDHWSAGLVALIVSLTLALVPFPFTSEIEIMRWLAPAAPITTFSPVPGATVGWVVAYWLVGSAAVVLVLLAVASCRATSGSTSGTLRAGAAVSAWAVALVAIAVISPAVSGPEPYSAQCATRGAVTYCVSEEEAPVLSELQGQTGPVLAKLGGGPGELRWVTSQVAADALLREGQWDGDATTLVAVGVGPVSGARYSNEDLAGVLAGMTSCSQESIAAGDEGVEWTFALAWWLARPDELHEQARIGLPQPAAMEAATSAEVQHWYSLNRAELQACAYQGSGP</sequence>
<dbReference type="RefSeq" id="WP_141785676.1">
    <property type="nucleotide sequence ID" value="NZ_BAAAIK010000001.1"/>
</dbReference>
<gene>
    <name evidence="2" type="ORF">FB467_2868</name>
</gene>
<feature type="transmembrane region" description="Helical" evidence="1">
    <location>
        <begin position="71"/>
        <end position="93"/>
    </location>
</feature>
<dbReference type="Proteomes" id="UP000319516">
    <property type="component" value="Unassembled WGS sequence"/>
</dbReference>
<evidence type="ECO:0000256" key="1">
    <source>
        <dbReference type="SAM" id="Phobius"/>
    </source>
</evidence>
<evidence type="ECO:0000313" key="2">
    <source>
        <dbReference type="EMBL" id="TQL51714.1"/>
    </source>
</evidence>
<comment type="caution">
    <text evidence="2">The sequence shown here is derived from an EMBL/GenBank/DDBJ whole genome shotgun (WGS) entry which is preliminary data.</text>
</comment>
<dbReference type="EMBL" id="VFOP01000001">
    <property type="protein sequence ID" value="TQL51714.1"/>
    <property type="molecule type" value="Genomic_DNA"/>
</dbReference>
<keyword evidence="3" id="KW-1185">Reference proteome</keyword>